<name>A0A9W7EC56_9STRA</name>
<evidence type="ECO:0000313" key="1">
    <source>
        <dbReference type="EMBL" id="GMH72680.1"/>
    </source>
</evidence>
<keyword evidence="2" id="KW-1185">Reference proteome</keyword>
<dbReference type="AlphaFoldDB" id="A0A9W7EC56"/>
<protein>
    <submittedName>
        <fullName evidence="1">Uncharacterized protein</fullName>
    </submittedName>
</protein>
<reference evidence="1" key="1">
    <citation type="submission" date="2022-07" db="EMBL/GenBank/DDBJ databases">
        <title>Genome analysis of Parmales, a sister group of diatoms, reveals the evolutionary specialization of diatoms from phago-mixotrophs to photoautotrophs.</title>
        <authorList>
            <person name="Ban H."/>
            <person name="Sato S."/>
            <person name="Yoshikawa S."/>
            <person name="Kazumasa Y."/>
            <person name="Nakamura Y."/>
            <person name="Ichinomiya M."/>
            <person name="Saitoh K."/>
            <person name="Sato N."/>
            <person name="Blanc-Mathieu R."/>
            <person name="Endo H."/>
            <person name="Kuwata A."/>
            <person name="Ogata H."/>
        </authorList>
    </citation>
    <scope>NUCLEOTIDE SEQUENCE</scope>
</reference>
<dbReference type="Proteomes" id="UP001165082">
    <property type="component" value="Unassembled WGS sequence"/>
</dbReference>
<comment type="caution">
    <text evidence="1">The sequence shown here is derived from an EMBL/GenBank/DDBJ whole genome shotgun (WGS) entry which is preliminary data.</text>
</comment>
<sequence>MATQIHPEQGALDKSLASSSHFVEGGAKDSEPTSIMTMSSRPSMVKKIQDTTSLVIEFYTILASARGTPASEPVCDVSLADTTGRDLTTLVGALNYFTDFEEDALRFQVFGCNRHKWEYKIGPEVKSWLNERLPVWLDDKPEWFDDLAMSQIPDDFVTDPAILVRLRTKNVNAIIEERRRSSVLGILTPGAAVHDEVVNLGGAVEQQEAKE</sequence>
<organism evidence="1 2">
    <name type="scientific">Triparma retinervis</name>
    <dbReference type="NCBI Taxonomy" id="2557542"/>
    <lineage>
        <taxon>Eukaryota</taxon>
        <taxon>Sar</taxon>
        <taxon>Stramenopiles</taxon>
        <taxon>Ochrophyta</taxon>
        <taxon>Bolidophyceae</taxon>
        <taxon>Parmales</taxon>
        <taxon>Triparmaceae</taxon>
        <taxon>Triparma</taxon>
    </lineage>
</organism>
<proteinExistence type="predicted"/>
<dbReference type="OrthoDB" id="10570444at2759"/>
<accession>A0A9W7EC56</accession>
<gene>
    <name evidence="1" type="ORF">TrRE_jg3880</name>
</gene>
<dbReference type="EMBL" id="BRXZ01001499">
    <property type="protein sequence ID" value="GMH72680.1"/>
    <property type="molecule type" value="Genomic_DNA"/>
</dbReference>
<evidence type="ECO:0000313" key="2">
    <source>
        <dbReference type="Proteomes" id="UP001165082"/>
    </source>
</evidence>